<name>X1N7G5_9ZZZZ</name>
<comment type="caution">
    <text evidence="2">The sequence shown here is derived from an EMBL/GenBank/DDBJ whole genome shotgun (WGS) entry which is preliminary data.</text>
</comment>
<dbReference type="InterPro" id="IPR007421">
    <property type="entry name" value="Schlafen_AlbA_2_dom"/>
</dbReference>
<dbReference type="Gene3D" id="3.30.950.30">
    <property type="entry name" value="Schlafen, AAA domain"/>
    <property type="match status" value="1"/>
</dbReference>
<protein>
    <recommendedName>
        <fullName evidence="1">Schlafen AlbA-2 domain-containing protein</fullName>
    </recommendedName>
</protein>
<sequence>MIAKNIDQITEENLQALIDNSVLEGKTIEYKQSLPSNSDSDKKEFLADVSSFANASGGNLIYGIYEDRNTGVPKTLEGLTIENIDREIIRLESMIREGIEPRILGITIKSVNLSNSRTALIIRVPKSWISPHRVSFKGHDKFYSRSTNGKYPLDVAELRIAFNLSETITERIRKFREDRIAKIFGNETPIPFYDNPKIVL</sequence>
<dbReference type="Pfam" id="PF04326">
    <property type="entry name" value="SLFN_AlbA_2"/>
    <property type="match status" value="1"/>
</dbReference>
<dbReference type="InterPro" id="IPR038461">
    <property type="entry name" value="Schlafen_AlbA_2_dom_sf"/>
</dbReference>
<dbReference type="PANTHER" id="PTHR30595">
    <property type="entry name" value="GLPR-RELATED TRANSCRIPTIONAL REPRESSOR"/>
    <property type="match status" value="1"/>
</dbReference>
<evidence type="ECO:0000259" key="1">
    <source>
        <dbReference type="Pfam" id="PF04326"/>
    </source>
</evidence>
<evidence type="ECO:0000313" key="2">
    <source>
        <dbReference type="EMBL" id="GAI14569.1"/>
    </source>
</evidence>
<gene>
    <name evidence="2" type="ORF">S06H3_20504</name>
</gene>
<dbReference type="EMBL" id="BARV01010624">
    <property type="protein sequence ID" value="GAI14569.1"/>
    <property type="molecule type" value="Genomic_DNA"/>
</dbReference>
<feature type="domain" description="Schlafen AlbA-2" evidence="1">
    <location>
        <begin position="24"/>
        <end position="153"/>
    </location>
</feature>
<organism evidence="2">
    <name type="scientific">marine sediment metagenome</name>
    <dbReference type="NCBI Taxonomy" id="412755"/>
    <lineage>
        <taxon>unclassified sequences</taxon>
        <taxon>metagenomes</taxon>
        <taxon>ecological metagenomes</taxon>
    </lineage>
</organism>
<reference evidence="2" key="1">
    <citation type="journal article" date="2014" name="Front. Microbiol.">
        <title>High frequency of phylogenetically diverse reductive dehalogenase-homologous genes in deep subseafloor sedimentary metagenomes.</title>
        <authorList>
            <person name="Kawai M."/>
            <person name="Futagami T."/>
            <person name="Toyoda A."/>
            <person name="Takaki Y."/>
            <person name="Nishi S."/>
            <person name="Hori S."/>
            <person name="Arai W."/>
            <person name="Tsubouchi T."/>
            <person name="Morono Y."/>
            <person name="Uchiyama I."/>
            <person name="Ito T."/>
            <person name="Fujiyama A."/>
            <person name="Inagaki F."/>
            <person name="Takami H."/>
        </authorList>
    </citation>
    <scope>NUCLEOTIDE SEQUENCE</scope>
    <source>
        <strain evidence="2">Expedition CK06-06</strain>
    </source>
</reference>
<dbReference type="PANTHER" id="PTHR30595:SF6">
    <property type="entry name" value="SCHLAFEN ALBA-2 DOMAIN-CONTAINING PROTEIN"/>
    <property type="match status" value="1"/>
</dbReference>
<dbReference type="AlphaFoldDB" id="X1N7G5"/>
<accession>X1N7G5</accession>
<proteinExistence type="predicted"/>
<feature type="non-terminal residue" evidence="2">
    <location>
        <position position="200"/>
    </location>
</feature>